<dbReference type="InterPro" id="IPR007497">
    <property type="entry name" value="SIMPL/DUF541"/>
</dbReference>
<keyword evidence="2" id="KW-1185">Reference proteome</keyword>
<accession>A0ABW3HQC0</accession>
<gene>
    <name evidence="1" type="ORF">ACFQ2I_10140</name>
</gene>
<dbReference type="EMBL" id="JBHTJZ010000011">
    <property type="protein sequence ID" value="MFD0959748.1"/>
    <property type="molecule type" value="Genomic_DNA"/>
</dbReference>
<protein>
    <submittedName>
        <fullName evidence="1">SIMPL domain-containing protein</fullName>
    </submittedName>
</protein>
<dbReference type="InterPro" id="IPR052022">
    <property type="entry name" value="26kDa_periplasmic_antigen"/>
</dbReference>
<dbReference type="PANTHER" id="PTHR34387:SF1">
    <property type="entry name" value="PERIPLASMIC IMMUNOGENIC PROTEIN"/>
    <property type="match status" value="1"/>
</dbReference>
<dbReference type="Pfam" id="PF04402">
    <property type="entry name" value="SIMPL"/>
    <property type="match status" value="1"/>
</dbReference>
<evidence type="ECO:0000313" key="1">
    <source>
        <dbReference type="EMBL" id="MFD0959748.1"/>
    </source>
</evidence>
<dbReference type="Gene3D" id="3.30.70.2970">
    <property type="entry name" value="Protein of unknown function (DUF541), domain 2"/>
    <property type="match status" value="1"/>
</dbReference>
<organism evidence="1 2">
    <name type="scientific">Paenibacillus chungangensis</name>
    <dbReference type="NCBI Taxonomy" id="696535"/>
    <lineage>
        <taxon>Bacteria</taxon>
        <taxon>Bacillati</taxon>
        <taxon>Bacillota</taxon>
        <taxon>Bacilli</taxon>
        <taxon>Bacillales</taxon>
        <taxon>Paenibacillaceae</taxon>
        <taxon>Paenibacillus</taxon>
    </lineage>
</organism>
<dbReference type="Gene3D" id="3.30.110.170">
    <property type="entry name" value="Protein of unknown function (DUF541), domain 1"/>
    <property type="match status" value="1"/>
</dbReference>
<comment type="caution">
    <text evidence="1">The sequence shown here is derived from an EMBL/GenBank/DDBJ whole genome shotgun (WGS) entry which is preliminary data.</text>
</comment>
<dbReference type="PANTHER" id="PTHR34387">
    <property type="entry name" value="SLR1258 PROTEIN"/>
    <property type="match status" value="1"/>
</dbReference>
<dbReference type="Proteomes" id="UP001596989">
    <property type="component" value="Unassembled WGS sequence"/>
</dbReference>
<dbReference type="RefSeq" id="WP_377563991.1">
    <property type="nucleotide sequence ID" value="NZ_JBHTJZ010000011.1"/>
</dbReference>
<name>A0ABW3HQC0_9BACL</name>
<proteinExistence type="predicted"/>
<sequence length="218" mass="23647">MTNSLHTDRTLERDRSFTIEVTGEGMASAAPDRAVIELGTVTEGESLKELQEKNDAAIATIQQGLQAQQIPQDQIQTVTYSVQPQYDYSNGQQIFKGYKVTHLLRITIDDLEQIGRIIDEAVTNGANSVSGITFVNRDIEQVQQNALAAAMKNAEAKAITIAESQGLSLSSIPCQIQELTDAAPPAVFKASMAMEGGPSIQPGQLTYNAAVRVWYVYA</sequence>
<reference evidence="2" key="1">
    <citation type="journal article" date="2019" name="Int. J. Syst. Evol. Microbiol.">
        <title>The Global Catalogue of Microorganisms (GCM) 10K type strain sequencing project: providing services to taxonomists for standard genome sequencing and annotation.</title>
        <authorList>
            <consortium name="The Broad Institute Genomics Platform"/>
            <consortium name="The Broad Institute Genome Sequencing Center for Infectious Disease"/>
            <person name="Wu L."/>
            <person name="Ma J."/>
        </authorList>
    </citation>
    <scope>NUCLEOTIDE SEQUENCE [LARGE SCALE GENOMIC DNA]</scope>
    <source>
        <strain evidence="2">CCUG 59129</strain>
    </source>
</reference>
<evidence type="ECO:0000313" key="2">
    <source>
        <dbReference type="Proteomes" id="UP001596989"/>
    </source>
</evidence>